<comment type="cofactor">
    <cofactor evidence="1">
        <name>[4Fe-4S] cluster</name>
        <dbReference type="ChEBI" id="CHEBI:49883"/>
    </cofactor>
</comment>
<dbReference type="InterPro" id="IPR010327">
    <property type="entry name" value="FldB/FldC_alpha/beta"/>
</dbReference>
<keyword evidence="3" id="KW-0479">Metal-binding</keyword>
<proteinExistence type="inferred from homology"/>
<reference evidence="4 5" key="2">
    <citation type="submission" date="2013-03" db="EMBL/GenBank/DDBJ databases">
        <title>Diversity in Clostridium botulinum.</title>
        <authorList>
            <person name="Timme R.E."/>
            <person name="Allard M."/>
            <person name="Luo Y."/>
            <person name="Strain E."/>
            <person name="Gonzalez-Escalona N."/>
            <person name="Brown E."/>
        </authorList>
    </citation>
    <scope>NUCLEOTIDE SEQUENCE [LARGE SCALE GENOMIC DNA]</scope>
    <source>
        <strain evidence="4 5">CFSAN001627</strain>
    </source>
</reference>
<protein>
    <submittedName>
        <fullName evidence="4">Putative R-2-hydroxyglutaryl-CoA dehydratase subunit</fullName>
    </submittedName>
</protein>
<keyword evidence="3" id="KW-0408">Iron</keyword>
<gene>
    <name evidence="4" type="ORF">CFSAN001627_14358</name>
</gene>
<dbReference type="PANTHER" id="PTHR30548">
    <property type="entry name" value="2-HYDROXYGLUTARYL-COA DEHYDRATASE, D-COMPONENT-RELATED"/>
    <property type="match status" value="1"/>
</dbReference>
<evidence type="ECO:0000256" key="2">
    <source>
        <dbReference type="ARBA" id="ARBA00005806"/>
    </source>
</evidence>
<dbReference type="Gene3D" id="3.40.50.11900">
    <property type="match status" value="1"/>
</dbReference>
<dbReference type="GO" id="GO:0016836">
    <property type="term" value="F:hydro-lyase activity"/>
    <property type="evidence" value="ECO:0007669"/>
    <property type="project" value="UniProtKB-ARBA"/>
</dbReference>
<reference evidence="4 5" key="1">
    <citation type="submission" date="2012-10" db="EMBL/GenBank/DDBJ databases">
        <authorList>
            <person name="Strain E.A."/>
            <person name="Brown E."/>
            <person name="Allard M.W."/>
            <person name="Gonzalez-Escalona N."/>
            <person name="Timme R."/>
        </authorList>
    </citation>
    <scope>NUCLEOTIDE SEQUENCE [LARGE SCALE GENOMIC DNA]</scope>
    <source>
        <strain evidence="4 5">CFSAN001627</strain>
    </source>
</reference>
<dbReference type="PATRIC" id="fig|1232189.3.peg.2265"/>
<dbReference type="GO" id="GO:0051536">
    <property type="term" value="F:iron-sulfur cluster binding"/>
    <property type="evidence" value="ECO:0007669"/>
    <property type="project" value="UniProtKB-KW"/>
</dbReference>
<keyword evidence="3" id="KW-0411">Iron-sulfur</keyword>
<sequence>DILTYDKCECKKFLWVHLLPFYQETLKKYFNNNKEMQLLACDLSFDYLEELDVKNPYNAIAKKLILNHFNGPHLRRAESILNAAKTLNADAVINFCHWGCKQSNGGSMLLKKVMEENNIPYLSIDGDGVDRRNSHDGQLRTRLEAFFEILKNNEGGI</sequence>
<name>M1ZVZ6_CLOBO</name>
<dbReference type="AlphaFoldDB" id="M1ZVZ6"/>
<evidence type="ECO:0000256" key="3">
    <source>
        <dbReference type="ARBA" id="ARBA00023014"/>
    </source>
</evidence>
<organism evidence="4 5">
    <name type="scientific">Clostridium botulinum CFSAN001627</name>
    <dbReference type="NCBI Taxonomy" id="1232189"/>
    <lineage>
        <taxon>Bacteria</taxon>
        <taxon>Bacillati</taxon>
        <taxon>Bacillota</taxon>
        <taxon>Clostridia</taxon>
        <taxon>Eubacteriales</taxon>
        <taxon>Clostridiaceae</taxon>
        <taxon>Clostridium</taxon>
    </lineage>
</organism>
<dbReference type="EMBL" id="AMXI01000860">
    <property type="protein sequence ID" value="EKN41259.1"/>
    <property type="molecule type" value="Genomic_DNA"/>
</dbReference>
<comment type="caution">
    <text evidence="4">The sequence shown here is derived from an EMBL/GenBank/DDBJ whole genome shotgun (WGS) entry which is preliminary data.</text>
</comment>
<evidence type="ECO:0000256" key="1">
    <source>
        <dbReference type="ARBA" id="ARBA00001966"/>
    </source>
</evidence>
<evidence type="ECO:0000313" key="5">
    <source>
        <dbReference type="Proteomes" id="UP000011944"/>
    </source>
</evidence>
<dbReference type="Proteomes" id="UP000011944">
    <property type="component" value="Unassembled WGS sequence"/>
</dbReference>
<accession>M1ZVZ6</accession>
<feature type="non-terminal residue" evidence="4">
    <location>
        <position position="1"/>
    </location>
</feature>
<dbReference type="Pfam" id="PF06050">
    <property type="entry name" value="HGD-D"/>
    <property type="match status" value="1"/>
</dbReference>
<evidence type="ECO:0000313" key="4">
    <source>
        <dbReference type="EMBL" id="EKN41259.1"/>
    </source>
</evidence>
<dbReference type="PANTHER" id="PTHR30548:SF2">
    <property type="entry name" value="2-HYDROXYACYL-COA DEHYDRATASE,D-COMPONENT"/>
    <property type="match status" value="1"/>
</dbReference>
<comment type="similarity">
    <text evidence="2">Belongs to the FldB/FldC dehydratase alpha/beta subunit family.</text>
</comment>